<comment type="caution">
    <text evidence="4">The sequence shown here is derived from an EMBL/GenBank/DDBJ whole genome shotgun (WGS) entry which is preliminary data.</text>
</comment>
<dbReference type="Gene3D" id="2.180.10.10">
    <property type="entry name" value="RHS repeat-associated core"/>
    <property type="match status" value="1"/>
</dbReference>
<reference evidence="4" key="1">
    <citation type="submission" date="2020-08" db="EMBL/GenBank/DDBJ databases">
        <title>Winogradskyella ouciana sp. nov., isolated from the hadal seawater of the Mariana Trench.</title>
        <authorList>
            <person name="He X."/>
        </authorList>
    </citation>
    <scope>NUCLEOTIDE SEQUENCE [LARGE SCALE GENOMIC DNA]</scope>
    <source>
        <strain evidence="4">KCTC 52348</strain>
    </source>
</reference>
<dbReference type="RefSeq" id="WP_185788285.1">
    <property type="nucleotide sequence ID" value="NZ_JACLCP010000001.1"/>
</dbReference>
<dbReference type="AlphaFoldDB" id="A0A842IS29"/>
<dbReference type="NCBIfam" id="TIGR03696">
    <property type="entry name" value="Rhs_assc_core"/>
    <property type="match status" value="1"/>
</dbReference>
<dbReference type="PANTHER" id="PTHR32305">
    <property type="match status" value="1"/>
</dbReference>
<feature type="region of interest" description="Disordered" evidence="1">
    <location>
        <begin position="1026"/>
        <end position="1051"/>
    </location>
</feature>
<keyword evidence="5" id="KW-1185">Reference proteome</keyword>
<accession>A0A842IS29</accession>
<dbReference type="Proteomes" id="UP000533900">
    <property type="component" value="Unassembled WGS sequence"/>
</dbReference>
<dbReference type="InterPro" id="IPR045619">
    <property type="entry name" value="DUF6443"/>
</dbReference>
<protein>
    <submittedName>
        <fullName evidence="4">RHS repeat-associated core domain-containing protein</fullName>
    </submittedName>
</protein>
<keyword evidence="2" id="KW-0732">Signal</keyword>
<evidence type="ECO:0000259" key="3">
    <source>
        <dbReference type="Pfam" id="PF20041"/>
    </source>
</evidence>
<evidence type="ECO:0000256" key="2">
    <source>
        <dbReference type="SAM" id="SignalP"/>
    </source>
</evidence>
<feature type="chain" id="PRO_5032529149" evidence="2">
    <location>
        <begin position="29"/>
        <end position="1276"/>
    </location>
</feature>
<feature type="domain" description="DUF6443" evidence="3">
    <location>
        <begin position="123"/>
        <end position="264"/>
    </location>
</feature>
<dbReference type="EMBL" id="JACLCP010000001">
    <property type="protein sequence ID" value="MBC2844626.1"/>
    <property type="molecule type" value="Genomic_DNA"/>
</dbReference>
<dbReference type="InterPro" id="IPR050708">
    <property type="entry name" value="T6SS_VgrG/RHS"/>
</dbReference>
<organism evidence="4 5">
    <name type="scientific">Winogradskyella flava</name>
    <dbReference type="NCBI Taxonomy" id="1884876"/>
    <lineage>
        <taxon>Bacteria</taxon>
        <taxon>Pseudomonadati</taxon>
        <taxon>Bacteroidota</taxon>
        <taxon>Flavobacteriia</taxon>
        <taxon>Flavobacteriales</taxon>
        <taxon>Flavobacteriaceae</taxon>
        <taxon>Winogradskyella</taxon>
    </lineage>
</organism>
<dbReference type="InterPro" id="IPR022385">
    <property type="entry name" value="Rhs_assc_core"/>
</dbReference>
<sequence length="1276" mass="142063">MKNLKISFKSKMCLVVLFCMAFGTIASAQNLTGPTNVEPNSTHTYVYNDGTWWLEDLWQVTNGAVITSGNSGSTFTAVIQWGAVGSGSVSFSNRNGVLGTLAVTVSPPQTAGLSNENYIYNITPRIATGDVTTLSNAEKIESVTYFDGLGRPMQQVGIRAGGNSEDIITHIDYDGFGRQSKEYLPYSDPNYIASYRTNALNATNSHYDAAKYNDDFSGMTTADINPYSEKEFENSPLNRLMEQGAPGKDWKLGNGHVIEMDYQTNETNEVRYYYVTLSKQVSNSVVTYAPVLQIASYYGPNELYKTVTTDENHNGTSTKNNTTEEFKNKQGQVVLKRTYNNGAHDTYYVYDDHGNLTYVLPPKAEPHANKPDATELSELCYQYKYDDRNRLVEKKIPGKGWEYIIYNKLDQPIMTQDANLDAQNRWLFTKYDIFGRVAYTGVMVSGSNRNTLQHGANTTSTQWVTKQSNHTWLVGGTLVYYHNDSSVYPNFGLDKIYTINYYDSYVFDKDGGNTETAYGVTPITNVKGLATGSKVRVLGTNDWITSVTYYDDKSRPIYVYSKNNYLDTTDKVKSQLTFDGRATETMTTHSKLTIPVTNVTIYDKYFYDDANRLTDHRQQINNAALDEVIATNHYDDLGQLERKNVGGKQNANRLQNVDYDYNVRGWLKEINNMASLGSDLFAFKINYNTKDYGGTELYNGNIAETAWKTQSDNNLRWYRYGYDALNRITSGTASNNNYSLAVVDYDKNGNITDLTRRGHTNSSATAFGDMDKLVYTYETKSNRLKKVLDNGNDNYGFKDGSNITTEYTYDSNGNMLRDYNKGISSNITYNHLNLPTQVNLSGGNIQYIYDATGVKLKKIVSTGTTTEYAGNFIYENGAMKMFSHPEGYVEPPGQFVKGATHKYVYQYKDHLGNIRLTYTKDQNTGLLDIIEENNYYPFGLKHKGYNSNVSANVNSVASKFKYNGKEFNDELGYSVYDFQARHYDPAIGRWLQIDPLAELMTRHSTYNYAFDNPVFFIDPDGNMPQAGGGCPDGDCGDGPSAASPTPDTRSMGERFIDGAKSTWNYFFGKNDFKPSNASTSEKLATVAGAVLPDKLALVALDGMSEVLPEGMMEVTVNYDGDFVKEAAGESLMFLGPVLSMEGQIATLETKVSNAGNRVVSASRNSARTATKKTGGRLGNEATRRQNATIASELESRGYEITGGGGRMAEEYLKPIGGGRRGGSYPDITATRNGRTLRVNTVDTRANGTMTTREAANAARIRAQKPNDHLLTIPKSQ</sequence>
<dbReference type="PANTHER" id="PTHR32305:SF15">
    <property type="entry name" value="PROTEIN RHSA-RELATED"/>
    <property type="match status" value="1"/>
</dbReference>
<dbReference type="Pfam" id="PF20041">
    <property type="entry name" value="DUF6443"/>
    <property type="match status" value="1"/>
</dbReference>
<feature type="signal peptide" evidence="2">
    <location>
        <begin position="1"/>
        <end position="28"/>
    </location>
</feature>
<evidence type="ECO:0000256" key="1">
    <source>
        <dbReference type="SAM" id="MobiDB-lite"/>
    </source>
</evidence>
<gene>
    <name evidence="4" type="ORF">H7F21_05935</name>
</gene>
<proteinExistence type="predicted"/>
<evidence type="ECO:0000313" key="4">
    <source>
        <dbReference type="EMBL" id="MBC2844626.1"/>
    </source>
</evidence>
<name>A0A842IS29_9FLAO</name>
<feature type="region of interest" description="Disordered" evidence="1">
    <location>
        <begin position="1161"/>
        <end position="1181"/>
    </location>
</feature>
<evidence type="ECO:0000313" key="5">
    <source>
        <dbReference type="Proteomes" id="UP000533900"/>
    </source>
</evidence>